<protein>
    <submittedName>
        <fullName evidence="7">Phosphoglycerate dehydrogenase</fullName>
        <ecNumber evidence="7">1.1.1.95</ecNumber>
    </submittedName>
</protein>
<keyword evidence="3" id="KW-0520">NAD</keyword>
<feature type="domain" description="D-isomer specific 2-hydroxyacid dehydrogenase NAD-binding" evidence="6">
    <location>
        <begin position="108"/>
        <end position="289"/>
    </location>
</feature>
<keyword evidence="8" id="KW-1185">Reference proteome</keyword>
<dbReference type="GO" id="GO:0051287">
    <property type="term" value="F:NAD binding"/>
    <property type="evidence" value="ECO:0007669"/>
    <property type="project" value="InterPro"/>
</dbReference>
<evidence type="ECO:0000313" key="8">
    <source>
        <dbReference type="Proteomes" id="UP000001822"/>
    </source>
</evidence>
<feature type="domain" description="D-isomer specific 2-hydroxyacid dehydrogenase catalytic" evidence="5">
    <location>
        <begin position="7"/>
        <end position="302"/>
    </location>
</feature>
<dbReference type="SUPFAM" id="SSF51735">
    <property type="entry name" value="NAD(P)-binding Rossmann-fold domains"/>
    <property type="match status" value="1"/>
</dbReference>
<dbReference type="SUPFAM" id="SSF52283">
    <property type="entry name" value="Formate/glycerate dehydrogenase catalytic domain-like"/>
    <property type="match status" value="1"/>
</dbReference>
<dbReference type="InterPro" id="IPR050857">
    <property type="entry name" value="D-2-hydroxyacid_DH"/>
</dbReference>
<evidence type="ECO:0000256" key="3">
    <source>
        <dbReference type="ARBA" id="ARBA00023027"/>
    </source>
</evidence>
<evidence type="ECO:0000256" key="1">
    <source>
        <dbReference type="ARBA" id="ARBA00005854"/>
    </source>
</evidence>
<dbReference type="Pfam" id="PF00389">
    <property type="entry name" value="2-Hacid_dh"/>
    <property type="match status" value="1"/>
</dbReference>
<dbReference type="InterPro" id="IPR036291">
    <property type="entry name" value="NAD(P)-bd_dom_sf"/>
</dbReference>
<name>A0A6N4SRJ3_CYTH3</name>
<dbReference type="EMBL" id="CP000383">
    <property type="protein sequence ID" value="ABG58899.1"/>
    <property type="molecule type" value="Genomic_DNA"/>
</dbReference>
<evidence type="ECO:0000259" key="5">
    <source>
        <dbReference type="Pfam" id="PF00389"/>
    </source>
</evidence>
<dbReference type="Pfam" id="PF02826">
    <property type="entry name" value="2-Hacid_dh_C"/>
    <property type="match status" value="1"/>
</dbReference>
<organism evidence="7 8">
    <name type="scientific">Cytophaga hutchinsonii (strain ATCC 33406 / DSM 1761 / CIP 103989 / NBRC 15051 / NCIMB 9469 / D465)</name>
    <dbReference type="NCBI Taxonomy" id="269798"/>
    <lineage>
        <taxon>Bacteria</taxon>
        <taxon>Pseudomonadati</taxon>
        <taxon>Bacteroidota</taxon>
        <taxon>Cytophagia</taxon>
        <taxon>Cytophagales</taxon>
        <taxon>Cytophagaceae</taxon>
        <taxon>Cytophaga</taxon>
    </lineage>
</organism>
<dbReference type="PANTHER" id="PTHR42789:SF1">
    <property type="entry name" value="D-ISOMER SPECIFIC 2-HYDROXYACID DEHYDROGENASE FAMILY PROTEIN (AFU_ORTHOLOGUE AFUA_6G10090)"/>
    <property type="match status" value="1"/>
</dbReference>
<reference evidence="7 8" key="1">
    <citation type="journal article" date="2007" name="Appl. Environ. Microbiol.">
        <title>Genome sequence of the cellulolytic gliding bacterium Cytophaga hutchinsonii.</title>
        <authorList>
            <person name="Xie G."/>
            <person name="Bruce D.C."/>
            <person name="Challacombe J.F."/>
            <person name="Chertkov O."/>
            <person name="Detter J.C."/>
            <person name="Gilna P."/>
            <person name="Han C.S."/>
            <person name="Lucas S."/>
            <person name="Misra M."/>
            <person name="Myers G.L."/>
            <person name="Richardson P."/>
            <person name="Tapia R."/>
            <person name="Thayer N."/>
            <person name="Thompson L.S."/>
            <person name="Brettin T.S."/>
            <person name="Henrissat B."/>
            <person name="Wilson D.B."/>
            <person name="McBride M.J."/>
        </authorList>
    </citation>
    <scope>NUCLEOTIDE SEQUENCE [LARGE SCALE GENOMIC DNA]</scope>
    <source>
        <strain evidence="8">ATCC 33406 / DSM 1761 / CIP 103989 / NBRC 15051 / NCIMB 9469 / D465</strain>
    </source>
</reference>
<dbReference type="CDD" id="cd12179">
    <property type="entry name" value="2-Hacid_dh_14"/>
    <property type="match status" value="1"/>
</dbReference>
<dbReference type="InterPro" id="IPR006140">
    <property type="entry name" value="D-isomer_DH_NAD-bd"/>
</dbReference>
<dbReference type="Gene3D" id="3.40.50.720">
    <property type="entry name" value="NAD(P)-binding Rossmann-like Domain"/>
    <property type="match status" value="2"/>
</dbReference>
<evidence type="ECO:0000256" key="4">
    <source>
        <dbReference type="RuleBase" id="RU003719"/>
    </source>
</evidence>
<dbReference type="EC" id="1.1.1.95" evidence="7"/>
<dbReference type="PANTHER" id="PTHR42789">
    <property type="entry name" value="D-ISOMER SPECIFIC 2-HYDROXYACID DEHYDROGENASE FAMILY PROTEIN (AFU_ORTHOLOGUE AFUA_6G10090)"/>
    <property type="match status" value="1"/>
</dbReference>
<keyword evidence="2 4" id="KW-0560">Oxidoreductase</keyword>
<dbReference type="AlphaFoldDB" id="A0A6N4SRJ3"/>
<dbReference type="GO" id="GO:0004617">
    <property type="term" value="F:phosphoglycerate dehydrogenase activity"/>
    <property type="evidence" value="ECO:0007669"/>
    <property type="project" value="UniProtKB-EC"/>
</dbReference>
<evidence type="ECO:0000256" key="2">
    <source>
        <dbReference type="ARBA" id="ARBA00023002"/>
    </source>
</evidence>
<gene>
    <name evidence="7" type="primary">ldhA</name>
    <name evidence="7" type="ordered locus">CHU_1630</name>
</gene>
<dbReference type="InterPro" id="IPR006139">
    <property type="entry name" value="D-isomer_2_OHA_DH_cat_dom"/>
</dbReference>
<dbReference type="KEGG" id="chu:CHU_1630"/>
<evidence type="ECO:0000313" key="7">
    <source>
        <dbReference type="EMBL" id="ABG58899.1"/>
    </source>
</evidence>
<dbReference type="Proteomes" id="UP000001822">
    <property type="component" value="Chromosome"/>
</dbReference>
<sequence>MASIKCLIVDDVDTALFQLLDKAAIAYDYKPDWSKETCIEALPAYEGLVIRSKFRVDKKIIDSCTKLQFIARAGAGVDNIDKEYLKEKNIALFHASEGNRVAVGEHTLGLILALINNIVRSDTEVKDAIWLREENRGYELESLTVGLIGYGNMGKETSKRLAAFGCKIIAYDKYRENYSCKNAEQVDIEKLKAEADIISLHIPLDDFSRGWVDKTFFDSVAKPFWLINTARGEIVKLKDLNEALQSGKVRGAALDVLENEKLSTLTTEQRQDFDLLVKNPNVILTPHIAGWTFESYRKISEVLGEKILFWYLNK</sequence>
<proteinExistence type="inferred from homology"/>
<comment type="similarity">
    <text evidence="1 4">Belongs to the D-isomer specific 2-hydroxyacid dehydrogenase family.</text>
</comment>
<evidence type="ECO:0000259" key="6">
    <source>
        <dbReference type="Pfam" id="PF02826"/>
    </source>
</evidence>
<dbReference type="RefSeq" id="WP_011585015.1">
    <property type="nucleotide sequence ID" value="NC_008255.1"/>
</dbReference>
<accession>A0A6N4SRJ3</accession>